<reference evidence="1" key="1">
    <citation type="journal article" date="2021" name="Nat. Commun.">
        <title>Genomic analyses provide insights into spinach domestication and the genetic basis of agronomic traits.</title>
        <authorList>
            <person name="Cai X."/>
            <person name="Sun X."/>
            <person name="Xu C."/>
            <person name="Sun H."/>
            <person name="Wang X."/>
            <person name="Ge C."/>
            <person name="Zhang Z."/>
            <person name="Wang Q."/>
            <person name="Fei Z."/>
            <person name="Jiao C."/>
            <person name="Wang Q."/>
        </authorList>
    </citation>
    <scope>NUCLEOTIDE SEQUENCE [LARGE SCALE GENOMIC DNA]</scope>
    <source>
        <strain evidence="1">cv. Varoflay</strain>
    </source>
</reference>
<dbReference type="PANTHER" id="PTHR36342:SF1">
    <property type="entry name" value="PTB DOMAIN ENGULFMENT ADAPTER"/>
    <property type="match status" value="1"/>
</dbReference>
<proteinExistence type="predicted"/>
<dbReference type="GeneID" id="110803834"/>
<reference evidence="2" key="2">
    <citation type="submission" date="2025-08" db="UniProtKB">
        <authorList>
            <consortium name="RefSeq"/>
        </authorList>
    </citation>
    <scope>IDENTIFICATION</scope>
    <source>
        <tissue evidence="2">Leaf</tissue>
    </source>
</reference>
<name>A0ABM3RCN3_SPIOL</name>
<evidence type="ECO:0000313" key="1">
    <source>
        <dbReference type="Proteomes" id="UP000813463"/>
    </source>
</evidence>
<sequence length="179" mass="19831">MNSLKKMATGLPSNPTLTASGRGRDEIYVATTALRASKGPAQILMSAAYSLNLWHLQHFMLIIKPSITPTSPSTFQGIVFDFQPQDPENIYVALAALTGRPIPGTILVRKISKLPKKRCWYIGQSKFPNAVEAAYTFNSTWETDLRIGDHDCRHYTNGLAEMLTGEKNILGHLQQGTNR</sequence>
<dbReference type="Proteomes" id="UP000813463">
    <property type="component" value="Chromosome 2"/>
</dbReference>
<protein>
    <submittedName>
        <fullName evidence="2">Uncharacterized protein isoform X1</fullName>
    </submittedName>
</protein>
<evidence type="ECO:0000313" key="2">
    <source>
        <dbReference type="RefSeq" id="XP_056693365.1"/>
    </source>
</evidence>
<dbReference type="RefSeq" id="XP_056693365.1">
    <property type="nucleotide sequence ID" value="XM_056837387.1"/>
</dbReference>
<dbReference type="PANTHER" id="PTHR36342">
    <property type="entry name" value="PTB DOMAIN ENGULFMENT ADAPTER"/>
    <property type="match status" value="1"/>
</dbReference>
<gene>
    <name evidence="2" type="primary">LOC110803834</name>
</gene>
<accession>A0ABM3RCN3</accession>
<organism evidence="1 2">
    <name type="scientific">Spinacia oleracea</name>
    <name type="common">Spinach</name>
    <dbReference type="NCBI Taxonomy" id="3562"/>
    <lineage>
        <taxon>Eukaryota</taxon>
        <taxon>Viridiplantae</taxon>
        <taxon>Streptophyta</taxon>
        <taxon>Embryophyta</taxon>
        <taxon>Tracheophyta</taxon>
        <taxon>Spermatophyta</taxon>
        <taxon>Magnoliopsida</taxon>
        <taxon>eudicotyledons</taxon>
        <taxon>Gunneridae</taxon>
        <taxon>Pentapetalae</taxon>
        <taxon>Caryophyllales</taxon>
        <taxon>Chenopodiaceae</taxon>
        <taxon>Chenopodioideae</taxon>
        <taxon>Anserineae</taxon>
        <taxon>Spinacia</taxon>
    </lineage>
</organism>
<keyword evidence="1" id="KW-1185">Reference proteome</keyword>